<evidence type="ECO:0000256" key="4">
    <source>
        <dbReference type="ARBA" id="ARBA00022741"/>
    </source>
</evidence>
<evidence type="ECO:0000256" key="3">
    <source>
        <dbReference type="ARBA" id="ARBA00022618"/>
    </source>
</evidence>
<dbReference type="Pfam" id="PF06470">
    <property type="entry name" value="SMC_hinge"/>
    <property type="match status" value="1"/>
</dbReference>
<gene>
    <name evidence="15" type="primary">LOC112463060</name>
</gene>
<keyword evidence="14" id="KW-1185">Reference proteome</keyword>
<accession>A0A6J1QSW0</accession>
<dbReference type="InterPro" id="IPR003395">
    <property type="entry name" value="RecF/RecN/SMC_N"/>
</dbReference>
<feature type="coiled-coil region" evidence="12">
    <location>
        <begin position="388"/>
        <end position="502"/>
    </location>
</feature>
<dbReference type="PIRSF" id="PIRSF005719">
    <property type="entry name" value="SMC"/>
    <property type="match status" value="1"/>
</dbReference>
<keyword evidence="6" id="KW-0067">ATP-binding</keyword>
<dbReference type="GO" id="GO:0030261">
    <property type="term" value="P:chromosome condensation"/>
    <property type="evidence" value="ECO:0007669"/>
    <property type="project" value="UniProtKB-KW"/>
</dbReference>
<evidence type="ECO:0000256" key="5">
    <source>
        <dbReference type="ARBA" id="ARBA00022776"/>
    </source>
</evidence>
<feature type="domain" description="Rhodanese" evidence="13">
    <location>
        <begin position="1150"/>
        <end position="1172"/>
    </location>
</feature>
<comment type="similarity">
    <text evidence="2">Belongs to the SMC family. SMC2 subfamily.</text>
</comment>
<dbReference type="GeneID" id="112463060"/>
<dbReference type="PANTHER" id="PTHR43977">
    <property type="entry name" value="STRUCTURAL MAINTENANCE OF CHROMOSOMES PROTEIN 3"/>
    <property type="match status" value="1"/>
</dbReference>
<dbReference type="AlphaFoldDB" id="A0A6J1QSW0"/>
<dbReference type="InterPro" id="IPR027417">
    <property type="entry name" value="P-loop_NTPase"/>
</dbReference>
<dbReference type="InterPro" id="IPR036873">
    <property type="entry name" value="Rhodanese-like_dom_sf"/>
</dbReference>
<evidence type="ECO:0000256" key="12">
    <source>
        <dbReference type="SAM" id="Coils"/>
    </source>
</evidence>
<keyword evidence="8" id="KW-0226">DNA condensation</keyword>
<dbReference type="Gene3D" id="1.20.1060.20">
    <property type="match status" value="1"/>
</dbReference>
<evidence type="ECO:0000256" key="2">
    <source>
        <dbReference type="ARBA" id="ARBA00005231"/>
    </source>
</evidence>
<dbReference type="Gene3D" id="3.40.50.300">
    <property type="entry name" value="P-loop containing nucleotide triphosphate hydrolases"/>
    <property type="match status" value="2"/>
</dbReference>
<keyword evidence="4" id="KW-0547">Nucleotide-binding</keyword>
<reference evidence="15" key="1">
    <citation type="submission" date="2025-08" db="UniProtKB">
        <authorList>
            <consortium name="RefSeq"/>
        </authorList>
    </citation>
    <scope>IDENTIFICATION</scope>
    <source>
        <tissue evidence="15">Whole body</tissue>
    </source>
</reference>
<keyword evidence="10" id="KW-0131">Cell cycle</keyword>
<comment type="subcellular location">
    <subcellularLocation>
        <location evidence="1 11">Nucleus</location>
    </subcellularLocation>
</comment>
<evidence type="ECO:0000313" key="14">
    <source>
        <dbReference type="Proteomes" id="UP000504618"/>
    </source>
</evidence>
<evidence type="ECO:0000256" key="7">
    <source>
        <dbReference type="ARBA" id="ARBA00023054"/>
    </source>
</evidence>
<dbReference type="PROSITE" id="PS50206">
    <property type="entry name" value="RHODANESE_3"/>
    <property type="match status" value="1"/>
</dbReference>
<dbReference type="SUPFAM" id="SSF75553">
    <property type="entry name" value="Smc hinge domain"/>
    <property type="match status" value="1"/>
</dbReference>
<dbReference type="InterPro" id="IPR036277">
    <property type="entry name" value="SMC_hinge_sf"/>
</dbReference>
<dbReference type="Gene3D" id="3.30.70.1620">
    <property type="match status" value="1"/>
</dbReference>
<dbReference type="SUPFAM" id="SSF52540">
    <property type="entry name" value="P-loop containing nucleoside triphosphate hydrolases"/>
    <property type="match status" value="1"/>
</dbReference>
<keyword evidence="3" id="KW-0132">Cell division</keyword>
<feature type="coiled-coil region" evidence="12">
    <location>
        <begin position="678"/>
        <end position="944"/>
    </location>
</feature>
<dbReference type="GO" id="GO:0005694">
    <property type="term" value="C:chromosome"/>
    <property type="evidence" value="ECO:0007669"/>
    <property type="project" value="InterPro"/>
</dbReference>
<dbReference type="CDD" id="cd03273">
    <property type="entry name" value="ABC_SMC2_euk"/>
    <property type="match status" value="1"/>
</dbReference>
<keyword evidence="9 11" id="KW-0539">Nucleus</keyword>
<proteinExistence type="inferred from homology"/>
<dbReference type="SMART" id="SM00968">
    <property type="entry name" value="SMC_hinge"/>
    <property type="match status" value="1"/>
</dbReference>
<dbReference type="Proteomes" id="UP000504618">
    <property type="component" value="Unplaced"/>
</dbReference>
<evidence type="ECO:0000256" key="8">
    <source>
        <dbReference type="ARBA" id="ARBA00023067"/>
    </source>
</evidence>
<evidence type="ECO:0000313" key="15">
    <source>
        <dbReference type="RefSeq" id="XP_024884998.1"/>
    </source>
</evidence>
<dbReference type="GO" id="GO:0005634">
    <property type="term" value="C:nucleus"/>
    <property type="evidence" value="ECO:0007669"/>
    <property type="project" value="UniProtKB-SubCell"/>
</dbReference>
<dbReference type="GO" id="GO:0051301">
    <property type="term" value="P:cell division"/>
    <property type="evidence" value="ECO:0007669"/>
    <property type="project" value="UniProtKB-KW"/>
</dbReference>
<dbReference type="InterPro" id="IPR001763">
    <property type="entry name" value="Rhodanese-like_dom"/>
</dbReference>
<dbReference type="RefSeq" id="XP_024884998.1">
    <property type="nucleotide sequence ID" value="XM_025029230.1"/>
</dbReference>
<dbReference type="Gene3D" id="3.40.250.10">
    <property type="entry name" value="Rhodanese-like domain"/>
    <property type="match status" value="1"/>
</dbReference>
<dbReference type="GO" id="GO:0005524">
    <property type="term" value="F:ATP binding"/>
    <property type="evidence" value="ECO:0007669"/>
    <property type="project" value="UniProtKB-KW"/>
</dbReference>
<evidence type="ECO:0000256" key="11">
    <source>
        <dbReference type="PIRNR" id="PIRNR005719"/>
    </source>
</evidence>
<dbReference type="Pfam" id="PF02463">
    <property type="entry name" value="SMC_N"/>
    <property type="match status" value="1"/>
</dbReference>
<keyword evidence="5" id="KW-0498">Mitosis</keyword>
<feature type="non-terminal residue" evidence="15">
    <location>
        <position position="1181"/>
    </location>
</feature>
<evidence type="ECO:0000256" key="10">
    <source>
        <dbReference type="ARBA" id="ARBA00023306"/>
    </source>
</evidence>
<evidence type="ECO:0000256" key="1">
    <source>
        <dbReference type="ARBA" id="ARBA00004123"/>
    </source>
</evidence>
<keyword evidence="7 12" id="KW-0175">Coiled coil</keyword>
<dbReference type="OrthoDB" id="10255539at2759"/>
<dbReference type="InterPro" id="IPR024704">
    <property type="entry name" value="SMC"/>
</dbReference>
<evidence type="ECO:0000259" key="13">
    <source>
        <dbReference type="PROSITE" id="PS50206"/>
    </source>
</evidence>
<evidence type="ECO:0000256" key="6">
    <source>
        <dbReference type="ARBA" id="ARBA00022840"/>
    </source>
</evidence>
<evidence type="ECO:0000256" key="9">
    <source>
        <dbReference type="ARBA" id="ARBA00023242"/>
    </source>
</evidence>
<protein>
    <recommendedName>
        <fullName evidence="11">Structural maintenance of chromosomes protein</fullName>
    </recommendedName>
</protein>
<dbReference type="InterPro" id="IPR010935">
    <property type="entry name" value="SMC_hinge"/>
</dbReference>
<feature type="coiled-coil region" evidence="12">
    <location>
        <begin position="260"/>
        <end position="351"/>
    </location>
</feature>
<dbReference type="GO" id="GO:0016887">
    <property type="term" value="F:ATP hydrolysis activity"/>
    <property type="evidence" value="ECO:0007669"/>
    <property type="project" value="InterPro"/>
</dbReference>
<organism evidence="14 15">
    <name type="scientific">Temnothorax curvispinosus</name>
    <dbReference type="NCBI Taxonomy" id="300111"/>
    <lineage>
        <taxon>Eukaryota</taxon>
        <taxon>Metazoa</taxon>
        <taxon>Ecdysozoa</taxon>
        <taxon>Arthropoda</taxon>
        <taxon>Hexapoda</taxon>
        <taxon>Insecta</taxon>
        <taxon>Pterygota</taxon>
        <taxon>Neoptera</taxon>
        <taxon>Endopterygota</taxon>
        <taxon>Hymenoptera</taxon>
        <taxon>Apocrita</taxon>
        <taxon>Aculeata</taxon>
        <taxon>Formicoidea</taxon>
        <taxon>Formicidae</taxon>
        <taxon>Myrmicinae</taxon>
        <taxon>Temnothorax</taxon>
    </lineage>
</organism>
<sequence>MYIRSMVLEGFKSYGKRIEINGFDKEFNAITGFNGSGKSNILDAICFVLGIANLSQVRATSLQDLVYKSGQAGIKKASVTITFDNRDRESSPMGYEQHEEIVITRQMVIGGKNKYMINGTNVPNKRVTDLFCSIQLNVNNPHFLIMQGRITKVLNMKPVEILSMLEEAAGTKMYEKKKQLALNTIEKKDNKLKEINTILKEDISPKLNKLKEERTRYVEFQGIERELEHSKRIYLAWKYVAAFNNSQKIEENVKIVQSKIDSKLESIAAGEEEIKNIEAKYAELLIKKEAEKGSVLESLEKELQEYEKKQYKLSAEVNSNKENIKTLKKTLEQIQINITEENNALILKEKELEKVGGLFHNLKEMCRKDVEALLDAQEKYQKVSAGLLESEDGENATLEQQLINAKQSVTQAQTELKQCEMTLNHNRQQLNKKQKDMYSTENEYKKCDTDSEKKEKELKCLENEMQKLNYKDGYSEDLKKQRSNLLAEMKPLREKLDQFESRYPRTRFQFQNPEPNFNAKSVKGVVCKLITVKDKKAAYAFLNVIMFQLYNVIVDTDTTSKKILQHGQLQQRVTIIPLNRVAGKFMDQQTISLAERLVGKENVQPALSLIDFPDEIRPAMTWIFGQIFVCKDMETAKKIAFHERIMKKCVTLEGDLFDPVGTLSGGAPAQSGSVLLKLEELKEIRNELNHKEQLLRDIETALSNIVQTAEKYASLKQKHDLLTYEISMIRQKLQQTSYHKIKEEVDSLNAAIEELTQRMAAAKNLEKESAKRAKDVEIQLKDAVNIHERQLKDAENQLNILKKKAEQSRKEWQKREQESETLELEIKEFKKSIENGNKQLLQANEESNMFEEKGEALRRELEEIKARVTELQNNVKKQKDIINQQNKDIQRLTAKKEDIIKQNKDQELDIKKLNHEINDIKKSAAECKQKVLELTRKYEWIEQEKSYFGKKGGIYDFEVNKPEEMEHKVHYLQEMREKLSRNINTRAINLLDKEEEQYNDTLKKKRIVENDKNKILETIKHLDEKKKETLLVAWKRVNRDFGSIFSTLLPGAAAKLQPPENQTITDGLEVKVGFSGVWKESLVALSQAAHEIKEGLLGCHFRKCFLNRPARDVDILVLLDWNTTPQTLAHCVHVKMLKEFFEKDDPGINHNKIKILNGGYKQWLQEYPKWTTNEYIKSETE</sequence>
<name>A0A6J1QSW0_9HYME</name>
<dbReference type="InterPro" id="IPR027120">
    <property type="entry name" value="Smc2_ABC"/>
</dbReference>